<dbReference type="Proteomes" id="UP001379235">
    <property type="component" value="Unassembled WGS sequence"/>
</dbReference>
<feature type="region of interest" description="Disordered" evidence="1">
    <location>
        <begin position="107"/>
        <end position="128"/>
    </location>
</feature>
<keyword evidence="4" id="KW-1185">Reference proteome</keyword>
<dbReference type="RefSeq" id="WP_339969908.1">
    <property type="nucleotide sequence ID" value="NZ_JBBHJY010000013.1"/>
</dbReference>
<reference evidence="3 4" key="1">
    <citation type="submission" date="2024-03" db="EMBL/GenBank/DDBJ databases">
        <authorList>
            <person name="Jo J.-H."/>
        </authorList>
    </citation>
    <scope>NUCLEOTIDE SEQUENCE [LARGE SCALE GENOMIC DNA]</scope>
    <source>
        <strain evidence="3 4">AS3R-12</strain>
    </source>
</reference>
<dbReference type="InterPro" id="IPR011990">
    <property type="entry name" value="TPR-like_helical_dom_sf"/>
</dbReference>
<feature type="chain" id="PRO_5045687890" evidence="2">
    <location>
        <begin position="28"/>
        <end position="128"/>
    </location>
</feature>
<gene>
    <name evidence="3" type="ORF">WG900_19375</name>
</gene>
<name>A0ABU8SDM0_9SPHN</name>
<protein>
    <submittedName>
        <fullName evidence="3">Tetratricopeptide repeat protein</fullName>
    </submittedName>
</protein>
<proteinExistence type="predicted"/>
<evidence type="ECO:0000256" key="1">
    <source>
        <dbReference type="SAM" id="MobiDB-lite"/>
    </source>
</evidence>
<dbReference type="Pfam" id="PF14559">
    <property type="entry name" value="TPR_19"/>
    <property type="match status" value="1"/>
</dbReference>
<dbReference type="EMBL" id="JBBHJY010000013">
    <property type="protein sequence ID" value="MEJ6012072.1"/>
    <property type="molecule type" value="Genomic_DNA"/>
</dbReference>
<keyword evidence="2" id="KW-0732">Signal</keyword>
<feature type="signal peptide" evidence="2">
    <location>
        <begin position="1"/>
        <end position="27"/>
    </location>
</feature>
<evidence type="ECO:0000256" key="2">
    <source>
        <dbReference type="SAM" id="SignalP"/>
    </source>
</evidence>
<sequence>MTNVYPALTRVALAVGLIAGLPQVASAQSLEDLDRLVAASMKPADGLALARSQSAAGAWLDALATLERVLAVDPKHKQVRLAHAEILCRIDDLEGASVEFARLKSRDYKKSEWSAANAPCKPVGGGAK</sequence>
<organism evidence="3 4">
    <name type="scientific">Novosphingobium aquae</name>
    <dbReference type="NCBI Taxonomy" id="3133435"/>
    <lineage>
        <taxon>Bacteria</taxon>
        <taxon>Pseudomonadati</taxon>
        <taxon>Pseudomonadota</taxon>
        <taxon>Alphaproteobacteria</taxon>
        <taxon>Sphingomonadales</taxon>
        <taxon>Sphingomonadaceae</taxon>
        <taxon>Novosphingobium</taxon>
    </lineage>
</organism>
<accession>A0ABU8SDM0</accession>
<evidence type="ECO:0000313" key="3">
    <source>
        <dbReference type="EMBL" id="MEJ6012072.1"/>
    </source>
</evidence>
<evidence type="ECO:0000313" key="4">
    <source>
        <dbReference type="Proteomes" id="UP001379235"/>
    </source>
</evidence>
<dbReference type="SUPFAM" id="SSF48452">
    <property type="entry name" value="TPR-like"/>
    <property type="match status" value="1"/>
</dbReference>
<comment type="caution">
    <text evidence="3">The sequence shown here is derived from an EMBL/GenBank/DDBJ whole genome shotgun (WGS) entry which is preliminary data.</text>
</comment>